<protein>
    <submittedName>
        <fullName evidence="1">Uncharacterized protein</fullName>
    </submittedName>
</protein>
<proteinExistence type="predicted"/>
<evidence type="ECO:0000313" key="1">
    <source>
        <dbReference type="EMBL" id="QHU34005.1"/>
    </source>
</evidence>
<organism evidence="1">
    <name type="scientific">viral metagenome</name>
    <dbReference type="NCBI Taxonomy" id="1070528"/>
    <lineage>
        <taxon>unclassified sequences</taxon>
        <taxon>metagenomes</taxon>
        <taxon>organismal metagenomes</taxon>
    </lineage>
</organism>
<name>A0A6C0LVF1_9ZZZZ</name>
<sequence length="75" mass="8978">MLYPDYEKEKKKIKDFQKTYPFTPSPKVMPDIYKLCDDPVLSYRNYILYEKTKLLSLKGKIASREIPSWVREVTV</sequence>
<accession>A0A6C0LVF1</accession>
<dbReference type="EMBL" id="MN740566">
    <property type="protein sequence ID" value="QHU34005.1"/>
    <property type="molecule type" value="Genomic_DNA"/>
</dbReference>
<reference evidence="1" key="1">
    <citation type="journal article" date="2020" name="Nature">
        <title>Giant virus diversity and host interactions through global metagenomics.</title>
        <authorList>
            <person name="Schulz F."/>
            <person name="Roux S."/>
            <person name="Paez-Espino D."/>
            <person name="Jungbluth S."/>
            <person name="Walsh D.A."/>
            <person name="Denef V.J."/>
            <person name="McMahon K.D."/>
            <person name="Konstantinidis K.T."/>
            <person name="Eloe-Fadrosh E.A."/>
            <person name="Kyrpides N.C."/>
            <person name="Woyke T."/>
        </authorList>
    </citation>
    <scope>NUCLEOTIDE SEQUENCE</scope>
    <source>
        <strain evidence="1">GVMAG-S-1016704-142</strain>
    </source>
</reference>
<dbReference type="AlphaFoldDB" id="A0A6C0LVF1"/>